<evidence type="ECO:0000313" key="3">
    <source>
        <dbReference type="Proteomes" id="UP000095228"/>
    </source>
</evidence>
<evidence type="ECO:0000313" key="2">
    <source>
        <dbReference type="EMBL" id="AOS43207.1"/>
    </source>
</evidence>
<dbReference type="InterPro" id="IPR036812">
    <property type="entry name" value="NAD(P)_OxRdtase_dom_sf"/>
</dbReference>
<proteinExistence type="predicted"/>
<keyword evidence="2" id="KW-0560">Oxidoreductase</keyword>
<gene>
    <name evidence="2" type="primary">ydhF</name>
    <name evidence="2" type="ORF">Verru16b_00250</name>
</gene>
<dbReference type="InterPro" id="IPR050523">
    <property type="entry name" value="AKR_Detox_Biosynth"/>
</dbReference>
<reference evidence="2 3" key="1">
    <citation type="submission" date="2016-06" db="EMBL/GenBank/DDBJ databases">
        <title>Three novel species with peptidoglycan cell walls form the new genus Lacunisphaera gen. nov. in the family Opitutaceae of the verrucomicrobial subdivision 4.</title>
        <authorList>
            <person name="Rast P."/>
            <person name="Gloeckner I."/>
            <person name="Jogler M."/>
            <person name="Boedeker C."/>
            <person name="Jeske O."/>
            <person name="Wiegand S."/>
            <person name="Reinhardt R."/>
            <person name="Schumann P."/>
            <person name="Rohde M."/>
            <person name="Spring S."/>
            <person name="Gloeckner F.O."/>
            <person name="Jogler C."/>
        </authorList>
    </citation>
    <scope>NUCLEOTIDE SEQUENCE [LARGE SCALE GENOMIC DNA]</scope>
    <source>
        <strain evidence="2 3">IG16b</strain>
    </source>
</reference>
<organism evidence="2 3">
    <name type="scientific">Lacunisphaera limnophila</name>
    <dbReference type="NCBI Taxonomy" id="1838286"/>
    <lineage>
        <taxon>Bacteria</taxon>
        <taxon>Pseudomonadati</taxon>
        <taxon>Verrucomicrobiota</taxon>
        <taxon>Opitutia</taxon>
        <taxon>Opitutales</taxon>
        <taxon>Opitutaceae</taxon>
        <taxon>Lacunisphaera</taxon>
    </lineage>
</organism>
<dbReference type="PANTHER" id="PTHR43364:SF1">
    <property type="entry name" value="OXIDOREDUCTASE YDHF"/>
    <property type="match status" value="1"/>
</dbReference>
<dbReference type="EC" id="1.-.-.-" evidence="2"/>
<dbReference type="PANTHER" id="PTHR43364">
    <property type="entry name" value="NADH-SPECIFIC METHYLGLYOXAL REDUCTASE-RELATED"/>
    <property type="match status" value="1"/>
</dbReference>
<dbReference type="GO" id="GO:0005829">
    <property type="term" value="C:cytosol"/>
    <property type="evidence" value="ECO:0007669"/>
    <property type="project" value="TreeGrafter"/>
</dbReference>
<dbReference type="PRINTS" id="PR00069">
    <property type="entry name" value="ALDKETRDTASE"/>
</dbReference>
<dbReference type="PROSITE" id="PS00062">
    <property type="entry name" value="ALDOKETO_REDUCTASE_2"/>
    <property type="match status" value="1"/>
</dbReference>
<dbReference type="InterPro" id="IPR018170">
    <property type="entry name" value="Aldo/ket_reductase_CS"/>
</dbReference>
<dbReference type="EMBL" id="CP016094">
    <property type="protein sequence ID" value="AOS43207.1"/>
    <property type="molecule type" value="Genomic_DNA"/>
</dbReference>
<dbReference type="KEGG" id="obg:Verru16b_00250"/>
<dbReference type="AlphaFoldDB" id="A0A1I7PHW0"/>
<dbReference type="Proteomes" id="UP000095228">
    <property type="component" value="Chromosome"/>
</dbReference>
<dbReference type="InterPro" id="IPR020471">
    <property type="entry name" value="AKR"/>
</dbReference>
<keyword evidence="3" id="KW-1185">Reference proteome</keyword>
<dbReference type="InterPro" id="IPR023210">
    <property type="entry name" value="NADP_OxRdtase_dom"/>
</dbReference>
<sequence>MMPRLPIAPSGPEFSRLVYGTWRLLDDGASAQDINRRLQRCLELGITTIDTAEIYGLYRVEELLGRALALTPGLRDRLELVTKAGIYIPHAGDPTRTVACYDASGARLKQSLETSLRLLGTDRVDLFLVHRPDWLTGIDDTAQGLTELRRTGLTRSVGVSNYSAAQFAALNSRLEQPLVTNQLEFHLLHMDPIHDGTFDQCQQLGVRPMAWSPLAGGRLFSPGNEAAVRLGRAAAALADKYDGATLEQLAYAWILAHPSRPLPVIGTNKVERIESAAKAAAIELSREDWFALWVAARGHGIP</sequence>
<dbReference type="CDD" id="cd19092">
    <property type="entry name" value="AKR_BsYcsN_EcYdhF-like"/>
    <property type="match status" value="1"/>
</dbReference>
<name>A0A1I7PHW0_9BACT</name>
<dbReference type="PATRIC" id="fig|1838286.3.peg.252"/>
<dbReference type="Pfam" id="PF00248">
    <property type="entry name" value="Aldo_ket_red"/>
    <property type="match status" value="1"/>
</dbReference>
<evidence type="ECO:0000259" key="1">
    <source>
        <dbReference type="Pfam" id="PF00248"/>
    </source>
</evidence>
<dbReference type="SUPFAM" id="SSF51430">
    <property type="entry name" value="NAD(P)-linked oxidoreductase"/>
    <property type="match status" value="1"/>
</dbReference>
<protein>
    <submittedName>
        <fullName evidence="2">Oxidoreductase YdhF</fullName>
        <ecNumber evidence="2">1.-.-.-</ecNumber>
    </submittedName>
</protein>
<dbReference type="GO" id="GO:0016491">
    <property type="term" value="F:oxidoreductase activity"/>
    <property type="evidence" value="ECO:0007669"/>
    <property type="project" value="UniProtKB-KW"/>
</dbReference>
<dbReference type="Gene3D" id="3.20.20.100">
    <property type="entry name" value="NADP-dependent oxidoreductase domain"/>
    <property type="match status" value="1"/>
</dbReference>
<accession>A0A1I7PHW0</accession>
<feature type="domain" description="NADP-dependent oxidoreductase" evidence="1">
    <location>
        <begin position="16"/>
        <end position="289"/>
    </location>
</feature>